<feature type="signal peptide" evidence="14">
    <location>
        <begin position="1"/>
        <end position="20"/>
    </location>
</feature>
<evidence type="ECO:0000256" key="1">
    <source>
        <dbReference type="ARBA" id="ARBA00000189"/>
    </source>
</evidence>
<feature type="domain" description="Plant heme peroxidase family profile" evidence="16">
    <location>
        <begin position="30"/>
        <end position="344"/>
    </location>
</feature>
<keyword evidence="13" id="KW-0238">DNA-binding</keyword>
<evidence type="ECO:0000256" key="14">
    <source>
        <dbReference type="SAM" id="SignalP"/>
    </source>
</evidence>
<comment type="function">
    <text evidence="4">Removal of H(2)O(2), oxidation of toxic reductants, biosynthesis and degradation of lignin, suberization, auxin catabolism, response to environmental stresses such as wounding, pathogen attack and oxidative stress. These functions might be dependent on each isozyme/isoform in each plant tissue.</text>
</comment>
<protein>
    <recommendedName>
        <fullName evidence="6">peroxidase</fullName>
        <ecNumber evidence="6">1.11.1.7</ecNumber>
    </recommendedName>
</protein>
<dbReference type="PRINTS" id="PR00458">
    <property type="entry name" value="PEROXIDASE"/>
</dbReference>
<evidence type="ECO:0000259" key="16">
    <source>
        <dbReference type="PROSITE" id="PS50873"/>
    </source>
</evidence>
<dbReference type="CDD" id="cd00693">
    <property type="entry name" value="secretory_peroxidase"/>
    <property type="match status" value="1"/>
</dbReference>
<keyword evidence="10" id="KW-0560">Oxidoreductase</keyword>
<dbReference type="InterPro" id="IPR010255">
    <property type="entry name" value="Haem_peroxidase_sf"/>
</dbReference>
<dbReference type="PROSITE" id="PS50118">
    <property type="entry name" value="HMG_BOX_2"/>
    <property type="match status" value="1"/>
</dbReference>
<evidence type="ECO:0000313" key="17">
    <source>
        <dbReference type="EMBL" id="KAH0861521.1"/>
    </source>
</evidence>
<reference evidence="17 18" key="1">
    <citation type="submission" date="2021-05" db="EMBL/GenBank/DDBJ databases">
        <title>Genome Assembly of Synthetic Allotetraploid Brassica napus Reveals Homoeologous Exchanges between Subgenomes.</title>
        <authorList>
            <person name="Davis J.T."/>
        </authorList>
    </citation>
    <scope>NUCLEOTIDE SEQUENCE [LARGE SCALE GENOMIC DNA]</scope>
    <source>
        <strain evidence="18">cv. Da-Ae</strain>
        <tissue evidence="17">Seedling</tissue>
    </source>
</reference>
<evidence type="ECO:0000256" key="6">
    <source>
        <dbReference type="ARBA" id="ARBA00012313"/>
    </source>
</evidence>
<feature type="domain" description="HMG box" evidence="15">
    <location>
        <begin position="387"/>
        <end position="450"/>
    </location>
</feature>
<evidence type="ECO:0000256" key="2">
    <source>
        <dbReference type="ARBA" id="ARBA00001913"/>
    </source>
</evidence>
<dbReference type="InterPro" id="IPR000823">
    <property type="entry name" value="Peroxidase_pln"/>
</dbReference>
<comment type="cofactor">
    <cofactor evidence="3">
        <name>heme b</name>
        <dbReference type="ChEBI" id="CHEBI:60344"/>
    </cofactor>
</comment>
<comment type="similarity">
    <text evidence="5">Belongs to the peroxidase family. Ascorbate peroxidase subfamily.</text>
</comment>
<keyword evidence="9" id="KW-0479">Metal-binding</keyword>
<evidence type="ECO:0000256" key="9">
    <source>
        <dbReference type="ARBA" id="ARBA00022723"/>
    </source>
</evidence>
<dbReference type="PRINTS" id="PR00461">
    <property type="entry name" value="PLPEROXIDASE"/>
</dbReference>
<evidence type="ECO:0000256" key="8">
    <source>
        <dbReference type="ARBA" id="ARBA00022617"/>
    </source>
</evidence>
<dbReference type="Pfam" id="PF00141">
    <property type="entry name" value="peroxidase"/>
    <property type="match status" value="1"/>
</dbReference>
<evidence type="ECO:0000259" key="15">
    <source>
        <dbReference type="PROSITE" id="PS50118"/>
    </source>
</evidence>
<feature type="chain" id="PRO_5045436107" description="peroxidase" evidence="14">
    <location>
        <begin position="21"/>
        <end position="503"/>
    </location>
</feature>
<keyword evidence="14" id="KW-0732">Signal</keyword>
<dbReference type="InterPro" id="IPR033905">
    <property type="entry name" value="Secretory_peroxidase"/>
</dbReference>
<dbReference type="Gene3D" id="1.10.520.10">
    <property type="match status" value="1"/>
</dbReference>
<proteinExistence type="inferred from homology"/>
<sequence length="503" mass="55206">MASNNLFIAILAIVVTLSLQGDNNNVVQAQLTTNFYSTSCPNLLSTVRSTVKSAVDSQPRTGASILRLFFHDCFVNGCDGSILLDDTSSFTGEQNANPNRNSARGFNVIDNIKTAVEAACPGVVSCADILAIAARDSVVLLGGPNWNVKVGRRDARTASQAAANSNIPAPTSSLSQLISSFSAVGLSTRDMVALSGAHTIGQSRCTNFRTRVYNETNINAAFATLRQRSCPRAAGSGDGNLAPLDVNSANFFDNSYFKNLVAQRGLLHSDQELFNGGSTDSIVTGYSNNPASFSSDFTAAMIKMGDISPLTDALMAIRPRTRKRVEAVRRAADGSAFEKCEECGVMIAIALFDMHECGGEKRREVKRFKCVSSGKKIDDDISKPSFEDEPRSPFVFFLEDFRKSYDGNMVEASRICFTVWKNMSGEDQRPFIARAVKVDLAHNRKLKEEVQSIMYKIDDEADSKAVGKFDKSYECYDHEEEEEYGSSDHFEKEFWEDDTLLKY</sequence>
<keyword evidence="13" id="KW-0539">Nucleus</keyword>
<comment type="catalytic activity">
    <reaction evidence="1">
        <text>2 a phenolic donor + H2O2 = 2 a phenolic radical donor + 2 H2O</text>
        <dbReference type="Rhea" id="RHEA:56136"/>
        <dbReference type="ChEBI" id="CHEBI:15377"/>
        <dbReference type="ChEBI" id="CHEBI:16240"/>
        <dbReference type="ChEBI" id="CHEBI:139520"/>
        <dbReference type="ChEBI" id="CHEBI:139521"/>
        <dbReference type="EC" id="1.11.1.7"/>
    </reaction>
</comment>
<evidence type="ECO:0000313" key="18">
    <source>
        <dbReference type="Proteomes" id="UP000824890"/>
    </source>
</evidence>
<dbReference type="EC" id="1.11.1.7" evidence="6"/>
<dbReference type="InterPro" id="IPR002016">
    <property type="entry name" value="Haem_peroxidase"/>
</dbReference>
<dbReference type="CDD" id="cd22014">
    <property type="entry name" value="HMG-box_CMB1-like"/>
    <property type="match status" value="1"/>
</dbReference>
<dbReference type="Gene3D" id="1.10.420.10">
    <property type="entry name" value="Peroxidase, domain 2"/>
    <property type="match status" value="1"/>
</dbReference>
<evidence type="ECO:0000256" key="11">
    <source>
        <dbReference type="ARBA" id="ARBA00023004"/>
    </source>
</evidence>
<gene>
    <name evidence="17" type="ORF">HID58_089782</name>
</gene>
<evidence type="ECO:0000256" key="10">
    <source>
        <dbReference type="ARBA" id="ARBA00023002"/>
    </source>
</evidence>
<evidence type="ECO:0000256" key="7">
    <source>
        <dbReference type="ARBA" id="ARBA00022559"/>
    </source>
</evidence>
<comment type="cofactor">
    <cofactor evidence="2">
        <name>Ca(2+)</name>
        <dbReference type="ChEBI" id="CHEBI:29108"/>
    </cofactor>
</comment>
<dbReference type="InterPro" id="IPR036910">
    <property type="entry name" value="HMG_box_dom_sf"/>
</dbReference>
<evidence type="ECO:0000256" key="5">
    <source>
        <dbReference type="ARBA" id="ARBA00006873"/>
    </source>
</evidence>
<evidence type="ECO:0000256" key="13">
    <source>
        <dbReference type="PROSITE-ProRule" id="PRU00267"/>
    </source>
</evidence>
<dbReference type="SUPFAM" id="SSF48113">
    <property type="entry name" value="Heme-dependent peroxidases"/>
    <property type="match status" value="1"/>
</dbReference>
<dbReference type="Gene3D" id="1.10.30.10">
    <property type="entry name" value="High mobility group box domain"/>
    <property type="match status" value="1"/>
</dbReference>
<dbReference type="EMBL" id="JAGKQM010000019">
    <property type="protein sequence ID" value="KAH0861521.1"/>
    <property type="molecule type" value="Genomic_DNA"/>
</dbReference>
<dbReference type="InterPro" id="IPR019793">
    <property type="entry name" value="Peroxidases_heam-ligand_BS"/>
</dbReference>
<dbReference type="InterPro" id="IPR019794">
    <property type="entry name" value="Peroxidases_AS"/>
</dbReference>
<dbReference type="InterPro" id="IPR009071">
    <property type="entry name" value="HMG_box_dom"/>
</dbReference>
<feature type="DNA-binding region" description="HMG box" evidence="13">
    <location>
        <begin position="387"/>
        <end position="450"/>
    </location>
</feature>
<keyword evidence="12" id="KW-1015">Disulfide bond</keyword>
<dbReference type="PROSITE" id="PS00436">
    <property type="entry name" value="PEROXIDASE_2"/>
    <property type="match status" value="1"/>
</dbReference>
<name>A0ABQ7Y2T1_BRANA</name>
<keyword evidence="7" id="KW-0575">Peroxidase</keyword>
<organism evidence="17 18">
    <name type="scientific">Brassica napus</name>
    <name type="common">Rape</name>
    <dbReference type="NCBI Taxonomy" id="3708"/>
    <lineage>
        <taxon>Eukaryota</taxon>
        <taxon>Viridiplantae</taxon>
        <taxon>Streptophyta</taxon>
        <taxon>Embryophyta</taxon>
        <taxon>Tracheophyta</taxon>
        <taxon>Spermatophyta</taxon>
        <taxon>Magnoliopsida</taxon>
        <taxon>eudicotyledons</taxon>
        <taxon>Gunneridae</taxon>
        <taxon>Pentapetalae</taxon>
        <taxon>rosids</taxon>
        <taxon>malvids</taxon>
        <taxon>Brassicales</taxon>
        <taxon>Brassicaceae</taxon>
        <taxon>Brassiceae</taxon>
        <taxon>Brassica</taxon>
    </lineage>
</organism>
<dbReference type="PROSITE" id="PS50873">
    <property type="entry name" value="PEROXIDASE_4"/>
    <property type="match status" value="1"/>
</dbReference>
<keyword evidence="8" id="KW-0349">Heme</keyword>
<accession>A0ABQ7Y2T1</accession>
<evidence type="ECO:0000256" key="3">
    <source>
        <dbReference type="ARBA" id="ARBA00001970"/>
    </source>
</evidence>
<dbReference type="PROSITE" id="PS00435">
    <property type="entry name" value="PEROXIDASE_1"/>
    <property type="match status" value="1"/>
</dbReference>
<dbReference type="PANTHER" id="PTHR31388:SF24">
    <property type="entry name" value="PEROXIDASE 52"/>
    <property type="match status" value="1"/>
</dbReference>
<evidence type="ECO:0000256" key="4">
    <source>
        <dbReference type="ARBA" id="ARBA00002322"/>
    </source>
</evidence>
<dbReference type="PANTHER" id="PTHR31388">
    <property type="entry name" value="PEROXIDASE 72-RELATED"/>
    <property type="match status" value="1"/>
</dbReference>
<dbReference type="Proteomes" id="UP000824890">
    <property type="component" value="Unassembled WGS sequence"/>
</dbReference>
<comment type="caution">
    <text evidence="17">The sequence shown here is derived from an EMBL/GenBank/DDBJ whole genome shotgun (WGS) entry which is preliminary data.</text>
</comment>
<keyword evidence="11" id="KW-0408">Iron</keyword>
<keyword evidence="18" id="KW-1185">Reference proteome</keyword>
<evidence type="ECO:0000256" key="12">
    <source>
        <dbReference type="ARBA" id="ARBA00023157"/>
    </source>
</evidence>
<dbReference type="SUPFAM" id="SSF47095">
    <property type="entry name" value="HMG-box"/>
    <property type="match status" value="1"/>
</dbReference>